<dbReference type="Pfam" id="PF00333">
    <property type="entry name" value="Ribosomal_S5"/>
    <property type="match status" value="1"/>
</dbReference>
<proteinExistence type="inferred from homology"/>
<evidence type="ECO:0000256" key="8">
    <source>
        <dbReference type="SAM" id="MobiDB-lite"/>
    </source>
</evidence>
<dbReference type="GO" id="GO:0005840">
    <property type="term" value="C:ribosome"/>
    <property type="evidence" value="ECO:0007669"/>
    <property type="project" value="UniProtKB-KW"/>
</dbReference>
<accession>A0ABR2KIB1</accession>
<dbReference type="SUPFAM" id="SSF54211">
    <property type="entry name" value="Ribosomal protein S5 domain 2-like"/>
    <property type="match status" value="1"/>
</dbReference>
<feature type="compositionally biased region" description="Basic and acidic residues" evidence="8">
    <location>
        <begin position="12"/>
        <end position="25"/>
    </location>
</feature>
<feature type="region of interest" description="Disordered" evidence="8">
    <location>
        <begin position="1"/>
        <end position="55"/>
    </location>
</feature>
<dbReference type="Proteomes" id="UP001470230">
    <property type="component" value="Unassembled WGS sequence"/>
</dbReference>
<evidence type="ECO:0000256" key="6">
    <source>
        <dbReference type="PROSITE-ProRule" id="PRU00268"/>
    </source>
</evidence>
<dbReference type="SUPFAM" id="SSF54768">
    <property type="entry name" value="dsRNA-binding domain-like"/>
    <property type="match status" value="1"/>
</dbReference>
<organism evidence="10 11">
    <name type="scientific">Tritrichomonas musculus</name>
    <dbReference type="NCBI Taxonomy" id="1915356"/>
    <lineage>
        <taxon>Eukaryota</taxon>
        <taxon>Metamonada</taxon>
        <taxon>Parabasalia</taxon>
        <taxon>Tritrichomonadida</taxon>
        <taxon>Tritrichomonadidae</taxon>
        <taxon>Tritrichomonas</taxon>
    </lineage>
</organism>
<keyword evidence="3 6" id="KW-0687">Ribonucleoprotein</keyword>
<feature type="compositionally biased region" description="Polar residues" evidence="8">
    <location>
        <begin position="1"/>
        <end position="11"/>
    </location>
</feature>
<evidence type="ECO:0000256" key="2">
    <source>
        <dbReference type="ARBA" id="ARBA00022980"/>
    </source>
</evidence>
<keyword evidence="11" id="KW-1185">Reference proteome</keyword>
<dbReference type="InterPro" id="IPR005324">
    <property type="entry name" value="Ribosomal_uS5_C"/>
</dbReference>
<dbReference type="Gene3D" id="3.30.160.20">
    <property type="match status" value="1"/>
</dbReference>
<dbReference type="PROSITE" id="PS50881">
    <property type="entry name" value="S5_DSRBD"/>
    <property type="match status" value="1"/>
</dbReference>
<comment type="caution">
    <text evidence="10">The sequence shown here is derived from an EMBL/GenBank/DDBJ whole genome shotgun (WGS) entry which is preliminary data.</text>
</comment>
<evidence type="ECO:0000256" key="1">
    <source>
        <dbReference type="ARBA" id="ARBA00008945"/>
    </source>
</evidence>
<gene>
    <name evidence="10" type="ORF">M9Y10_035359</name>
</gene>
<dbReference type="EMBL" id="JAPFFF010000005">
    <property type="protein sequence ID" value="KAK8890581.1"/>
    <property type="molecule type" value="Genomic_DNA"/>
</dbReference>
<comment type="similarity">
    <text evidence="1 7">Belongs to the universal ribosomal protein uS5 family.</text>
</comment>
<dbReference type="InterPro" id="IPR020568">
    <property type="entry name" value="Ribosomal_Su5_D2-typ_SF"/>
</dbReference>
<evidence type="ECO:0000313" key="10">
    <source>
        <dbReference type="EMBL" id="KAK8890581.1"/>
    </source>
</evidence>
<evidence type="ECO:0000256" key="7">
    <source>
        <dbReference type="RuleBase" id="RU003823"/>
    </source>
</evidence>
<dbReference type="InterPro" id="IPR018192">
    <property type="entry name" value="Ribosomal_uS5_N_CS"/>
</dbReference>
<dbReference type="PROSITE" id="PS00585">
    <property type="entry name" value="RIBOSOMAL_S5"/>
    <property type="match status" value="1"/>
</dbReference>
<dbReference type="NCBIfam" id="TIGR01020">
    <property type="entry name" value="uS5_euk_arch"/>
    <property type="match status" value="1"/>
</dbReference>
<sequence>MSEEAQAQPSGEQRRGGMRGRRDAGRGGPRGGRGAPRNNAPGAGKGKNEWQPRTKLGRLVKSSRITTIEQIYLHALPIKEPEIIDLLLGDKLKDEVMKIMPVQKQTRAGQRTRFKACIAVGDGEGHIGLGIKTAAEVANAIKGAMIYAKLSILPVRLGYWGNKIGKPHTVPNTVTGKCGSVRMRLIPAPRGSGIVAGSVAKKLLAMAGFEDVFTSSIGHTKTTFNFLVATYKAIEHTYQFLTPDQWEDKEPEVHPFVEHSEYLAEYNENKVQKVNINLQDQ</sequence>
<dbReference type="PANTHER" id="PTHR13718:SF4">
    <property type="entry name" value="40S RIBOSOMAL PROTEIN S2"/>
    <property type="match status" value="1"/>
</dbReference>
<evidence type="ECO:0000313" key="11">
    <source>
        <dbReference type="Proteomes" id="UP001470230"/>
    </source>
</evidence>
<feature type="domain" description="S5 DRBM" evidence="9">
    <location>
        <begin position="92"/>
        <end position="155"/>
    </location>
</feature>
<dbReference type="PANTHER" id="PTHR13718">
    <property type="entry name" value="RIBOSOMAL S SUBUNIT"/>
    <property type="match status" value="1"/>
</dbReference>
<dbReference type="InterPro" id="IPR005711">
    <property type="entry name" value="Ribosomal_uS5_euk/arc"/>
</dbReference>
<evidence type="ECO:0000256" key="4">
    <source>
        <dbReference type="ARBA" id="ARBA00035255"/>
    </source>
</evidence>
<evidence type="ECO:0000256" key="5">
    <source>
        <dbReference type="ARBA" id="ARBA00035407"/>
    </source>
</evidence>
<evidence type="ECO:0000259" key="9">
    <source>
        <dbReference type="PROSITE" id="PS50881"/>
    </source>
</evidence>
<dbReference type="Pfam" id="PF03719">
    <property type="entry name" value="Ribosomal_S5_C"/>
    <property type="match status" value="1"/>
</dbReference>
<name>A0ABR2KIB1_9EUKA</name>
<dbReference type="InterPro" id="IPR000851">
    <property type="entry name" value="Ribosomal_uS5"/>
</dbReference>
<protein>
    <recommendedName>
        <fullName evidence="4">Small ribosomal subunit protein uS5</fullName>
    </recommendedName>
    <alternativeName>
        <fullName evidence="5">40S ribosomal protein S2</fullName>
    </alternativeName>
</protein>
<keyword evidence="2 6" id="KW-0689">Ribosomal protein</keyword>
<dbReference type="InterPro" id="IPR014721">
    <property type="entry name" value="Ribsml_uS5_D2-typ_fold_subgr"/>
</dbReference>
<reference evidence="10 11" key="1">
    <citation type="submission" date="2024-04" db="EMBL/GenBank/DDBJ databases">
        <title>Tritrichomonas musculus Genome.</title>
        <authorList>
            <person name="Alves-Ferreira E."/>
            <person name="Grigg M."/>
            <person name="Lorenzi H."/>
            <person name="Galac M."/>
        </authorList>
    </citation>
    <scope>NUCLEOTIDE SEQUENCE [LARGE SCALE GENOMIC DNA]</scope>
    <source>
        <strain evidence="10 11">EAF2021</strain>
    </source>
</reference>
<evidence type="ECO:0000256" key="3">
    <source>
        <dbReference type="ARBA" id="ARBA00023274"/>
    </source>
</evidence>
<dbReference type="Gene3D" id="3.30.230.10">
    <property type="match status" value="1"/>
</dbReference>
<dbReference type="InterPro" id="IPR013810">
    <property type="entry name" value="Ribosomal_uS5_N"/>
</dbReference>